<dbReference type="Pfam" id="PF00614">
    <property type="entry name" value="PLDc"/>
    <property type="match status" value="1"/>
</dbReference>
<organism evidence="11 12">
    <name type="scientific">Roseovarius pelagicus</name>
    <dbReference type="NCBI Taxonomy" id="2980108"/>
    <lineage>
        <taxon>Bacteria</taxon>
        <taxon>Pseudomonadati</taxon>
        <taxon>Pseudomonadota</taxon>
        <taxon>Alphaproteobacteria</taxon>
        <taxon>Rhodobacterales</taxon>
        <taxon>Roseobacteraceae</taxon>
        <taxon>Roseovarius</taxon>
    </lineage>
</organism>
<dbReference type="RefSeq" id="WP_263048496.1">
    <property type="nucleotide sequence ID" value="NZ_CP106738.1"/>
</dbReference>
<sequence length="522" mass="57792">MKPQTEQQEDKSEVGAPVTSLKIMLTAQEAYPVLERAFLNARTEINAGFRVFDPGTPLYSDEAREIGCDWFDLLVHTLRRGVSIRFVISDFDPIGAPHLHRLSSRTRRQMIAAQELAGAGTLETVMDMHAARVGLLPRLLFYPIARKRLGDLVRWINGLSLAPRRRFMQDATRLRGLTKFDGQEVRCAPGLPNLYPASHHQKLAVFDRETLYIGGLDLNERRYDTLQHARSAEDTWYDLQVLACGPVVAAANAHLNNFIDVISGAKPPSPAVPGFLRTLSSGRVGSIIYMSPRTRVREIEDAHLRHISKAENLIYLETQFFRQVKLARALAKRAKACPNLRLILILPAAPQGAAFSGHMGSDVKFGEYLQTRCLRILRRAFGADRLIVASPVQQRADDSDGRDTLAGSPLIYVHAKLSIFDDHAAIVSSANLNGRSMRWDTEAGLELTNPAHVGALTNRAMRHWVPDTGDGNHAARFEHWATVVAANAKAAPEDRNGFLVPYDTAPARDAAMAVPGMPDELV</sequence>
<feature type="domain" description="PLD phosphodiesterase" evidence="10">
    <location>
        <begin position="195"/>
        <end position="222"/>
    </location>
</feature>
<evidence type="ECO:0000256" key="5">
    <source>
        <dbReference type="ARBA" id="ARBA00022525"/>
    </source>
</evidence>
<name>A0ABY6DD71_9RHOB</name>
<evidence type="ECO:0000256" key="1">
    <source>
        <dbReference type="ARBA" id="ARBA00000798"/>
    </source>
</evidence>
<dbReference type="Gene3D" id="3.30.870.10">
    <property type="entry name" value="Endonuclease Chain A"/>
    <property type="match status" value="2"/>
</dbReference>
<accession>A0ABY6DD71</accession>
<dbReference type="InterPro" id="IPR015679">
    <property type="entry name" value="PLipase_D_fam"/>
</dbReference>
<dbReference type="SUPFAM" id="SSF56024">
    <property type="entry name" value="Phospholipase D/nuclease"/>
    <property type="match status" value="2"/>
</dbReference>
<dbReference type="SMART" id="SM00155">
    <property type="entry name" value="PLDc"/>
    <property type="match status" value="2"/>
</dbReference>
<feature type="domain" description="PLD phosphodiesterase" evidence="10">
    <location>
        <begin position="409"/>
        <end position="436"/>
    </location>
</feature>
<protein>
    <recommendedName>
        <fullName evidence="4">Phospholipase D</fullName>
    </recommendedName>
    <alternativeName>
        <fullName evidence="9">Choline phosphatase</fullName>
    </alternativeName>
</protein>
<evidence type="ECO:0000256" key="4">
    <source>
        <dbReference type="ARBA" id="ARBA00018392"/>
    </source>
</evidence>
<evidence type="ECO:0000256" key="9">
    <source>
        <dbReference type="ARBA" id="ARBA00029594"/>
    </source>
</evidence>
<evidence type="ECO:0000313" key="12">
    <source>
        <dbReference type="Proteomes" id="UP001064087"/>
    </source>
</evidence>
<dbReference type="InterPro" id="IPR001736">
    <property type="entry name" value="PLipase_D/transphosphatidylase"/>
</dbReference>
<dbReference type="CDD" id="cd09105">
    <property type="entry name" value="PLDc_vPLD1_2_like_2"/>
    <property type="match status" value="1"/>
</dbReference>
<evidence type="ECO:0000256" key="3">
    <source>
        <dbReference type="ARBA" id="ARBA00004613"/>
    </source>
</evidence>
<comment type="function">
    <text evidence="2">Could be a virulence factor.</text>
</comment>
<keyword evidence="12" id="KW-1185">Reference proteome</keyword>
<reference evidence="11" key="1">
    <citation type="submission" date="2022-10" db="EMBL/GenBank/DDBJ databases">
        <title>Roseovarius pelagicus sp. nov., isolated from Arctic seawater.</title>
        <authorList>
            <person name="Hong Y.W."/>
            <person name="Hwang C.Y."/>
        </authorList>
    </citation>
    <scope>NUCLEOTIDE SEQUENCE</scope>
    <source>
        <strain evidence="11">HL-MP18</strain>
    </source>
</reference>
<comment type="catalytic activity">
    <reaction evidence="1">
        <text>a 1,2-diacyl-sn-glycero-3-phosphocholine + H2O = a 1,2-diacyl-sn-glycero-3-phosphate + choline + H(+)</text>
        <dbReference type="Rhea" id="RHEA:14445"/>
        <dbReference type="ChEBI" id="CHEBI:15354"/>
        <dbReference type="ChEBI" id="CHEBI:15377"/>
        <dbReference type="ChEBI" id="CHEBI:15378"/>
        <dbReference type="ChEBI" id="CHEBI:57643"/>
        <dbReference type="ChEBI" id="CHEBI:58608"/>
        <dbReference type="EC" id="3.1.4.4"/>
    </reaction>
</comment>
<evidence type="ECO:0000256" key="8">
    <source>
        <dbReference type="ARBA" id="ARBA00023098"/>
    </source>
</evidence>
<keyword evidence="6" id="KW-0677">Repeat</keyword>
<proteinExistence type="predicted"/>
<gene>
    <name evidence="11" type="ORF">N7U68_05485</name>
</gene>
<evidence type="ECO:0000256" key="6">
    <source>
        <dbReference type="ARBA" id="ARBA00022737"/>
    </source>
</evidence>
<keyword evidence="7" id="KW-0378">Hydrolase</keyword>
<dbReference type="PANTHER" id="PTHR18896:SF76">
    <property type="entry name" value="PHOSPHOLIPASE"/>
    <property type="match status" value="1"/>
</dbReference>
<comment type="subcellular location">
    <subcellularLocation>
        <location evidence="3">Secreted</location>
    </subcellularLocation>
</comment>
<evidence type="ECO:0000259" key="10">
    <source>
        <dbReference type="PROSITE" id="PS50035"/>
    </source>
</evidence>
<dbReference type="PROSITE" id="PS50035">
    <property type="entry name" value="PLD"/>
    <property type="match status" value="2"/>
</dbReference>
<dbReference type="EMBL" id="CP106738">
    <property type="protein sequence ID" value="UXX84104.1"/>
    <property type="molecule type" value="Genomic_DNA"/>
</dbReference>
<keyword evidence="8" id="KW-0443">Lipid metabolism</keyword>
<keyword evidence="5" id="KW-0964">Secreted</keyword>
<dbReference type="Pfam" id="PF13091">
    <property type="entry name" value="PLDc_2"/>
    <property type="match status" value="1"/>
</dbReference>
<dbReference type="InterPro" id="IPR025202">
    <property type="entry name" value="PLD-like_dom"/>
</dbReference>
<dbReference type="PANTHER" id="PTHR18896">
    <property type="entry name" value="PHOSPHOLIPASE D"/>
    <property type="match status" value="1"/>
</dbReference>
<evidence type="ECO:0000256" key="7">
    <source>
        <dbReference type="ARBA" id="ARBA00022801"/>
    </source>
</evidence>
<evidence type="ECO:0000256" key="2">
    <source>
        <dbReference type="ARBA" id="ARBA00003145"/>
    </source>
</evidence>
<dbReference type="Proteomes" id="UP001064087">
    <property type="component" value="Chromosome"/>
</dbReference>
<evidence type="ECO:0000313" key="11">
    <source>
        <dbReference type="EMBL" id="UXX84104.1"/>
    </source>
</evidence>